<dbReference type="AlphaFoldDB" id="A0A941DSG7"/>
<reference evidence="3" key="1">
    <citation type="submission" date="2021-04" db="EMBL/GenBank/DDBJ databases">
        <title>novel species isolated from subtropical streams in China.</title>
        <authorList>
            <person name="Lu H."/>
        </authorList>
    </citation>
    <scope>NUCLEOTIDE SEQUENCE</scope>
    <source>
        <strain evidence="3">LFS511W</strain>
    </source>
</reference>
<comment type="caution">
    <text evidence="3">The sequence shown here is derived from an EMBL/GenBank/DDBJ whole genome shotgun (WGS) entry which is preliminary data.</text>
</comment>
<keyword evidence="1" id="KW-0819">tRNA processing</keyword>
<evidence type="ECO:0000259" key="2">
    <source>
        <dbReference type="Pfam" id="PF01171"/>
    </source>
</evidence>
<evidence type="ECO:0000313" key="4">
    <source>
        <dbReference type="Proteomes" id="UP000680067"/>
    </source>
</evidence>
<organism evidence="3 4">
    <name type="scientific">Undibacterium luofuense</name>
    <dbReference type="NCBI Taxonomy" id="2828733"/>
    <lineage>
        <taxon>Bacteria</taxon>
        <taxon>Pseudomonadati</taxon>
        <taxon>Pseudomonadota</taxon>
        <taxon>Betaproteobacteria</taxon>
        <taxon>Burkholderiales</taxon>
        <taxon>Oxalobacteraceae</taxon>
        <taxon>Undibacterium</taxon>
    </lineage>
</organism>
<dbReference type="InterPro" id="IPR014729">
    <property type="entry name" value="Rossmann-like_a/b/a_fold"/>
</dbReference>
<gene>
    <name evidence="3" type="ORF">KDM89_21995</name>
</gene>
<evidence type="ECO:0000256" key="1">
    <source>
        <dbReference type="ARBA" id="ARBA00022694"/>
    </source>
</evidence>
<proteinExistence type="predicted"/>
<dbReference type="EMBL" id="JAGSPN010000637">
    <property type="protein sequence ID" value="MBR7784807.1"/>
    <property type="molecule type" value="Genomic_DNA"/>
</dbReference>
<sequence length="94" mass="10443">SETRARLEACANQRSLRYIDDESNTDQRYLRNAIRHSVMPVLETLSPGYSERLARSATHFQAAQDLMLEVAQQDFASCSVDAGLGIVAMRALSP</sequence>
<keyword evidence="4" id="KW-1185">Reference proteome</keyword>
<feature type="non-terminal residue" evidence="3">
    <location>
        <position position="1"/>
    </location>
</feature>
<feature type="non-terminal residue" evidence="3">
    <location>
        <position position="94"/>
    </location>
</feature>
<dbReference type="Gene3D" id="3.40.50.620">
    <property type="entry name" value="HUPs"/>
    <property type="match status" value="1"/>
</dbReference>
<dbReference type="GO" id="GO:0008033">
    <property type="term" value="P:tRNA processing"/>
    <property type="evidence" value="ECO:0007669"/>
    <property type="project" value="UniProtKB-KW"/>
</dbReference>
<dbReference type="SUPFAM" id="SSF52402">
    <property type="entry name" value="Adenine nucleotide alpha hydrolases-like"/>
    <property type="match status" value="1"/>
</dbReference>
<dbReference type="InterPro" id="IPR011063">
    <property type="entry name" value="TilS/TtcA_N"/>
</dbReference>
<dbReference type="Pfam" id="PF01171">
    <property type="entry name" value="ATP_bind_3"/>
    <property type="match status" value="1"/>
</dbReference>
<protein>
    <submittedName>
        <fullName evidence="3">tRNA(Ile)-lysidine synthetase</fullName>
    </submittedName>
</protein>
<dbReference type="Proteomes" id="UP000680067">
    <property type="component" value="Unassembled WGS sequence"/>
</dbReference>
<name>A0A941DSG7_9BURK</name>
<feature type="domain" description="tRNA(Ile)-lysidine/2-thiocytidine synthase N-terminal" evidence="2">
    <location>
        <begin position="3"/>
        <end position="36"/>
    </location>
</feature>
<evidence type="ECO:0000313" key="3">
    <source>
        <dbReference type="EMBL" id="MBR7784807.1"/>
    </source>
</evidence>
<accession>A0A941DSG7</accession>